<evidence type="ECO:0000256" key="6">
    <source>
        <dbReference type="ARBA" id="ARBA00023310"/>
    </source>
</evidence>
<dbReference type="KEGG" id="mama:GII36_05535"/>
<evidence type="ECO:0000256" key="3">
    <source>
        <dbReference type="ARBA" id="ARBA00022781"/>
    </source>
</evidence>
<evidence type="ECO:0000313" key="8">
    <source>
        <dbReference type="Proteomes" id="UP001059824"/>
    </source>
</evidence>
<comment type="subcellular location">
    <subcellularLocation>
        <location evidence="1">Membrane</location>
    </subcellularLocation>
</comment>
<keyword evidence="4" id="KW-0406">Ion transport</keyword>
<name>A0A857MRN3_9BACT</name>
<sequence length="173" mass="18739">MTEAVARNHQTFVLPPSVVSKLDVSRLVSEVERIDAELTATAVRAKAGVVAQPDLVVSEQLTDFLKLNGMSITQNSQERATLIKELQLLKDGAPVMHMTFAVEADRDSLSQLAAWLRTSVHPQAVISAGLQPALVAGVYLRTPNKVLDMSLRGALAGSHDVLVKELETYRAGR</sequence>
<dbReference type="GO" id="GO:0046933">
    <property type="term" value="F:proton-transporting ATP synthase activity, rotational mechanism"/>
    <property type="evidence" value="ECO:0007669"/>
    <property type="project" value="InterPro"/>
</dbReference>
<dbReference type="GO" id="GO:0016020">
    <property type="term" value="C:membrane"/>
    <property type="evidence" value="ECO:0007669"/>
    <property type="project" value="UniProtKB-SubCell"/>
</dbReference>
<evidence type="ECO:0000256" key="2">
    <source>
        <dbReference type="ARBA" id="ARBA00022448"/>
    </source>
</evidence>
<reference evidence="7" key="1">
    <citation type="journal article" date="2021" name="Nat. Microbiol.">
        <title>Cocultivation of an ultrasmall environmental parasitic bacterium with lytic ability against bacteria associated with wastewater foams.</title>
        <authorList>
            <person name="Batinovic S."/>
            <person name="Rose J.J.A."/>
            <person name="Ratcliffe J."/>
            <person name="Seviour R.J."/>
            <person name="Petrovski S."/>
        </authorList>
    </citation>
    <scope>NUCLEOTIDE SEQUENCE</scope>
    <source>
        <strain evidence="7">JR1</strain>
    </source>
</reference>
<evidence type="ECO:0000256" key="5">
    <source>
        <dbReference type="ARBA" id="ARBA00023136"/>
    </source>
</evidence>
<keyword evidence="2" id="KW-0813">Transport</keyword>
<organism evidence="7 8">
    <name type="scientific">Candidatus Mycosynbacter amalyticus</name>
    <dbReference type="NCBI Taxonomy" id="2665156"/>
    <lineage>
        <taxon>Bacteria</taxon>
        <taxon>Candidatus Saccharimonadota</taxon>
        <taxon>Candidatus Saccharimonadota incertae sedis</taxon>
        <taxon>Candidatus Mycosynbacter</taxon>
    </lineage>
</organism>
<accession>A0A857MRN3</accession>
<dbReference type="AlphaFoldDB" id="A0A857MRN3"/>
<evidence type="ECO:0008006" key="9">
    <source>
        <dbReference type="Google" id="ProtNLM"/>
    </source>
</evidence>
<evidence type="ECO:0000256" key="4">
    <source>
        <dbReference type="ARBA" id="ARBA00023065"/>
    </source>
</evidence>
<dbReference type="Pfam" id="PF00213">
    <property type="entry name" value="OSCP"/>
    <property type="match status" value="1"/>
</dbReference>
<keyword evidence="3" id="KW-0375">Hydrogen ion transport</keyword>
<dbReference type="InterPro" id="IPR000711">
    <property type="entry name" value="ATPase_OSCP/dsu"/>
</dbReference>
<keyword evidence="6" id="KW-0066">ATP synthesis</keyword>
<protein>
    <recommendedName>
        <fullName evidence="9">ATP synthase subunit delta</fullName>
    </recommendedName>
</protein>
<evidence type="ECO:0000256" key="1">
    <source>
        <dbReference type="ARBA" id="ARBA00004370"/>
    </source>
</evidence>
<proteinExistence type="predicted"/>
<dbReference type="EMBL" id="CP045921">
    <property type="protein sequence ID" value="QHN43280.1"/>
    <property type="molecule type" value="Genomic_DNA"/>
</dbReference>
<dbReference type="RefSeq" id="WP_260763303.1">
    <property type="nucleotide sequence ID" value="NZ_CP045921.1"/>
</dbReference>
<keyword evidence="5" id="KW-0472">Membrane</keyword>
<dbReference type="Proteomes" id="UP001059824">
    <property type="component" value="Chromosome"/>
</dbReference>
<evidence type="ECO:0000313" key="7">
    <source>
        <dbReference type="EMBL" id="QHN43280.1"/>
    </source>
</evidence>
<keyword evidence="8" id="KW-1185">Reference proteome</keyword>
<gene>
    <name evidence="7" type="ORF">GII36_05535</name>
</gene>